<feature type="transmembrane region" description="Helical" evidence="10">
    <location>
        <begin position="231"/>
        <end position="254"/>
    </location>
</feature>
<dbReference type="GO" id="GO:0005319">
    <property type="term" value="F:lipid transporter activity"/>
    <property type="evidence" value="ECO:0007669"/>
    <property type="project" value="TreeGrafter"/>
</dbReference>
<dbReference type="Pfam" id="PF12698">
    <property type="entry name" value="ABC2_membrane_3"/>
    <property type="match status" value="2"/>
</dbReference>
<evidence type="ECO:0000256" key="7">
    <source>
        <dbReference type="ARBA" id="ARBA00022840"/>
    </source>
</evidence>
<evidence type="ECO:0000256" key="2">
    <source>
        <dbReference type="ARBA" id="ARBA00008869"/>
    </source>
</evidence>
<dbReference type="Pfam" id="PF00005">
    <property type="entry name" value="ABC_tran"/>
    <property type="match status" value="2"/>
</dbReference>
<dbReference type="GO" id="GO:0016020">
    <property type="term" value="C:membrane"/>
    <property type="evidence" value="ECO:0007669"/>
    <property type="project" value="UniProtKB-SubCell"/>
</dbReference>
<evidence type="ECO:0000256" key="8">
    <source>
        <dbReference type="ARBA" id="ARBA00022989"/>
    </source>
</evidence>
<dbReference type="InterPro" id="IPR026082">
    <property type="entry name" value="ABCA"/>
</dbReference>
<dbReference type="PANTHER" id="PTHR19229">
    <property type="entry name" value="ATP-BINDING CASSETTE TRANSPORTER SUBFAMILY A ABCA"/>
    <property type="match status" value="1"/>
</dbReference>
<comment type="subcellular location">
    <subcellularLocation>
        <location evidence="1">Membrane</location>
        <topology evidence="1">Multi-pass membrane protein</topology>
    </subcellularLocation>
</comment>
<feature type="transmembrane region" description="Helical" evidence="10">
    <location>
        <begin position="1074"/>
        <end position="1095"/>
    </location>
</feature>
<dbReference type="SUPFAM" id="SSF52540">
    <property type="entry name" value="P-loop containing nucleoside triphosphate hydrolases"/>
    <property type="match status" value="2"/>
</dbReference>
<keyword evidence="13" id="KW-1185">Reference proteome</keyword>
<evidence type="ECO:0000256" key="10">
    <source>
        <dbReference type="SAM" id="Phobius"/>
    </source>
</evidence>
<feature type="domain" description="ABC transporter" evidence="11">
    <location>
        <begin position="1261"/>
        <end position="1490"/>
    </location>
</feature>
<evidence type="ECO:0000256" key="5">
    <source>
        <dbReference type="ARBA" id="ARBA00022737"/>
    </source>
</evidence>
<evidence type="ECO:0000259" key="11">
    <source>
        <dbReference type="PROSITE" id="PS50893"/>
    </source>
</evidence>
<dbReference type="GO" id="GO:0140359">
    <property type="term" value="F:ABC-type transporter activity"/>
    <property type="evidence" value="ECO:0007669"/>
    <property type="project" value="InterPro"/>
</dbReference>
<proteinExistence type="inferred from homology"/>
<evidence type="ECO:0000256" key="9">
    <source>
        <dbReference type="ARBA" id="ARBA00023136"/>
    </source>
</evidence>
<sequence>MAFLSQTWTLTKKDLLLVARRSWFTTLLRALVLPIVVTAVLSSVKTINDTNGALGVGTPAPLLSLPEAFKAAGNGRNKFCVVASVQHDDFIDHDLSGNDIHSVIEDISTTFRDAGKTVFRSSTAGSLVQHCPASSKGVTACWGALEFWSSPDKGNGAIWNYTMHTDGSMGSGLDVKSDRNPVQIYNLPLQHAVDSAIARAGGGPQLPDNILQYTFTPMSQRQQDRYDQYDFEALVILALAFALFIGMVGVTYHLTGHITRQREQGMLQLIDAMMPNANRWQCLAARLLSVHLAFDIIYAPGWLIMAGIAPSIMFPESNAGWFVLLYVLTGLGLVGYSILVSSIFRHVQISAISAVIVAMVMALVAQFAESISQTASDTGVIATAVLFPPSAFVYFFIQAAYFEQNIEPLELGVNPDGNYYWNVPAATFLGSLVLSIVLYPVLGAVIERWLHGSSSKNRYLRSAEELGGDAIRLDGFSKRYNVAAKKRGRIQAVDNLSLKVHAGSITVLLGANGSGKSTTLKSIAGLESISGGSIELDGTGGIGLCPQHNVLWDEMTVQEHVFFFQRLKNPALSVDQSKAEVARLISGCDLEIKTNARSKTLSGGQKRKLQLAMMLAGGSQVCCIDEASSGIDPLARRKVWEILLKERGRRTMLLTTHFLDESEVLSDHVAILSKGTLRAEGSVASLKSNYGGGYRVTLPKQDDPLRASEVPASVGRRDDYNDAVYEAADSKALVSLTILLDTHHANYSVHGPTIEDVFIGLSDEMEITNNDLSPADQQLQSDPSSVYPTTRTTKAVSLNSGKGCGPVRQTGILFMKRLTVLKHNYMPYIASLFVPLVLIGMVTRFLLSPEYPNGLPCVKPGQGGISNGFYSWTESLYLQGFAYGPPGDVSQAGLESLIPEGSFVANTVAPINWNRTFPVNSAQELYSEAESLVGSVRAYSVGGIFVGDSENSFTYSSYGSDMSTAVFTQSVLDQVLMDTPIAISTETFAPAFRPYDFKQGIIVVFTVLGFAVYPGFFALYPTIERLRNVRAMHYSNGIMSSSLWAAHALFDSVFVLLVSVSATVIWYACMGPQIYGLGYVFLSVFLFYGMAATAYSYVISLFVPSQLSAIAATSLVQTVIACLFFVGMVVTNNNASAAGATGQFDVIYYTTALVCPAISLFRALLVAMNVYALACKGPTRGSYPGDISLFGAPILYLIIQFILLIAFLMFWESGRSLEVFGIRRKRAAPKEAEMEDFASDKALVGEAMEDAEHMAQSNNGLRVHDVSKTFGQNTAVNKINFGILPSERFALLGPNGAGKSTTISLVRGELHPDSSNPPAEIIISNDSLAHSPVAAKHHLGVCPQFDAVDIMTLSEHLHFYARARGVPDRQHNIDQLVRCLGLTDHTHKLVKKLSGGTKRKLSLAIALISNPSVLLLDEPSSGMDAAAKRALWATLRTVAADRCLLITTHSMEEADALCDRAGIMAGKMLALDSIPRLRARFGDKIYIHLVHKDAPFTSDADTAKLWEWVRATFTVAEAEQRTFGGQVRFAVPARESGDGREVGRLFRVIEGAKGEVGVRDYSVGPTTLDQVFMNVVGRHRVVEENSEAEAQGKRKWWKLR</sequence>
<keyword evidence="4 10" id="KW-0812">Transmembrane</keyword>
<evidence type="ECO:0000256" key="3">
    <source>
        <dbReference type="ARBA" id="ARBA00022448"/>
    </source>
</evidence>
<evidence type="ECO:0000256" key="4">
    <source>
        <dbReference type="ARBA" id="ARBA00022692"/>
    </source>
</evidence>
<feature type="transmembrane region" description="Helical" evidence="10">
    <location>
        <begin position="1044"/>
        <end position="1068"/>
    </location>
</feature>
<comment type="similarity">
    <text evidence="2">Belongs to the ABC transporter superfamily. ABCA family.</text>
</comment>
<feature type="domain" description="ABC transporter" evidence="11">
    <location>
        <begin position="471"/>
        <end position="699"/>
    </location>
</feature>
<keyword evidence="6" id="KW-0547">Nucleotide-binding</keyword>
<dbReference type="PANTHER" id="PTHR19229:SF36">
    <property type="entry name" value="ATP-BINDING CASSETTE SUB-FAMILY A MEMBER 2"/>
    <property type="match status" value="1"/>
</dbReference>
<feature type="transmembrane region" description="Helical" evidence="10">
    <location>
        <begin position="825"/>
        <end position="847"/>
    </location>
</feature>
<keyword evidence="9 10" id="KW-0472">Membrane</keyword>
<dbReference type="InterPro" id="IPR003593">
    <property type="entry name" value="AAA+_ATPase"/>
</dbReference>
<dbReference type="InterPro" id="IPR013525">
    <property type="entry name" value="ABC2_TM"/>
</dbReference>
<dbReference type="PROSITE" id="PS50893">
    <property type="entry name" value="ABC_TRANSPORTER_2"/>
    <property type="match status" value="2"/>
</dbReference>
<feature type="transmembrane region" description="Helical" evidence="10">
    <location>
        <begin position="22"/>
        <end position="41"/>
    </location>
</feature>
<dbReference type="InterPro" id="IPR017871">
    <property type="entry name" value="ABC_transporter-like_CS"/>
</dbReference>
<dbReference type="RefSeq" id="XP_064656733.1">
    <property type="nucleotide sequence ID" value="XM_064804891.1"/>
</dbReference>
<dbReference type="CDD" id="cd03263">
    <property type="entry name" value="ABC_subfamily_A"/>
    <property type="match status" value="2"/>
</dbReference>
<keyword evidence="5" id="KW-0677">Repeat</keyword>
<feature type="transmembrane region" description="Helical" evidence="10">
    <location>
        <begin position="1187"/>
        <end position="1211"/>
    </location>
</feature>
<dbReference type="SMART" id="SM00382">
    <property type="entry name" value="AAA"/>
    <property type="match status" value="2"/>
</dbReference>
<gene>
    <name evidence="12" type="ORF">LTR77_007654</name>
</gene>
<reference evidence="12 13" key="1">
    <citation type="submission" date="2023-08" db="EMBL/GenBank/DDBJ databases">
        <title>Black Yeasts Isolated from many extreme environments.</title>
        <authorList>
            <person name="Coleine C."/>
            <person name="Stajich J.E."/>
            <person name="Selbmann L."/>
        </authorList>
    </citation>
    <scope>NUCLEOTIDE SEQUENCE [LARGE SCALE GENOMIC DNA]</scope>
    <source>
        <strain evidence="12 13">CCFEE 5935</strain>
    </source>
</reference>
<feature type="transmembrane region" description="Helical" evidence="10">
    <location>
        <begin position="296"/>
        <end position="314"/>
    </location>
</feature>
<feature type="transmembrane region" description="Helical" evidence="10">
    <location>
        <begin position="380"/>
        <end position="401"/>
    </location>
</feature>
<evidence type="ECO:0000256" key="6">
    <source>
        <dbReference type="ARBA" id="ARBA00022741"/>
    </source>
</evidence>
<keyword evidence="7" id="KW-0067">ATP-binding</keyword>
<feature type="transmembrane region" description="Helical" evidence="10">
    <location>
        <begin position="321"/>
        <end position="343"/>
    </location>
</feature>
<protein>
    <recommendedName>
        <fullName evidence="11">ABC transporter domain-containing protein</fullName>
    </recommendedName>
</protein>
<evidence type="ECO:0000313" key="13">
    <source>
        <dbReference type="Proteomes" id="UP001337655"/>
    </source>
</evidence>
<feature type="transmembrane region" description="Helical" evidence="10">
    <location>
        <begin position="349"/>
        <end position="368"/>
    </location>
</feature>
<name>A0AAV9P6H3_9PEZI</name>
<feature type="transmembrane region" description="Helical" evidence="10">
    <location>
        <begin position="1107"/>
        <end position="1126"/>
    </location>
</feature>
<dbReference type="GeneID" id="89928990"/>
<evidence type="ECO:0000256" key="1">
    <source>
        <dbReference type="ARBA" id="ARBA00004141"/>
    </source>
</evidence>
<dbReference type="InterPro" id="IPR027417">
    <property type="entry name" value="P-loop_NTPase"/>
</dbReference>
<dbReference type="Gene3D" id="3.40.50.300">
    <property type="entry name" value="P-loop containing nucleotide triphosphate hydrolases"/>
    <property type="match status" value="2"/>
</dbReference>
<feature type="transmembrane region" description="Helical" evidence="10">
    <location>
        <begin position="1000"/>
        <end position="1023"/>
    </location>
</feature>
<evidence type="ECO:0000313" key="12">
    <source>
        <dbReference type="EMBL" id="KAK5166925.1"/>
    </source>
</evidence>
<dbReference type="GO" id="GO:0005524">
    <property type="term" value="F:ATP binding"/>
    <property type="evidence" value="ECO:0007669"/>
    <property type="project" value="UniProtKB-KW"/>
</dbReference>
<organism evidence="12 13">
    <name type="scientific">Saxophila tyrrhenica</name>
    <dbReference type="NCBI Taxonomy" id="1690608"/>
    <lineage>
        <taxon>Eukaryota</taxon>
        <taxon>Fungi</taxon>
        <taxon>Dikarya</taxon>
        <taxon>Ascomycota</taxon>
        <taxon>Pezizomycotina</taxon>
        <taxon>Dothideomycetes</taxon>
        <taxon>Dothideomycetidae</taxon>
        <taxon>Mycosphaerellales</taxon>
        <taxon>Extremaceae</taxon>
        <taxon>Saxophila</taxon>
    </lineage>
</organism>
<feature type="transmembrane region" description="Helical" evidence="10">
    <location>
        <begin position="421"/>
        <end position="446"/>
    </location>
</feature>
<keyword evidence="3" id="KW-0813">Transport</keyword>
<dbReference type="EMBL" id="JAVRRT010000012">
    <property type="protein sequence ID" value="KAK5166925.1"/>
    <property type="molecule type" value="Genomic_DNA"/>
</dbReference>
<keyword evidence="8 10" id="KW-1133">Transmembrane helix</keyword>
<dbReference type="Proteomes" id="UP001337655">
    <property type="component" value="Unassembled WGS sequence"/>
</dbReference>
<dbReference type="GO" id="GO:0016887">
    <property type="term" value="F:ATP hydrolysis activity"/>
    <property type="evidence" value="ECO:0007669"/>
    <property type="project" value="InterPro"/>
</dbReference>
<dbReference type="InterPro" id="IPR003439">
    <property type="entry name" value="ABC_transporter-like_ATP-bd"/>
</dbReference>
<comment type="caution">
    <text evidence="12">The sequence shown here is derived from an EMBL/GenBank/DDBJ whole genome shotgun (WGS) entry which is preliminary data.</text>
</comment>
<accession>A0AAV9P6H3</accession>
<feature type="transmembrane region" description="Helical" evidence="10">
    <location>
        <begin position="1146"/>
        <end position="1175"/>
    </location>
</feature>
<dbReference type="PROSITE" id="PS00211">
    <property type="entry name" value="ABC_TRANSPORTER_1"/>
    <property type="match status" value="1"/>
</dbReference>